<feature type="compositionally biased region" description="Basic and acidic residues" evidence="1">
    <location>
        <begin position="1195"/>
        <end position="1204"/>
    </location>
</feature>
<feature type="transmembrane region" description="Helical" evidence="2">
    <location>
        <begin position="439"/>
        <end position="458"/>
    </location>
</feature>
<dbReference type="RefSeq" id="XP_038075983.1">
    <property type="nucleotide sequence ID" value="XM_038220055.1"/>
</dbReference>
<feature type="region of interest" description="Disordered" evidence="1">
    <location>
        <begin position="1184"/>
        <end position="1244"/>
    </location>
</feature>
<evidence type="ECO:0000256" key="2">
    <source>
        <dbReference type="SAM" id="Phobius"/>
    </source>
</evidence>
<feature type="compositionally biased region" description="Basic residues" evidence="1">
    <location>
        <begin position="559"/>
        <end position="576"/>
    </location>
</feature>
<feature type="compositionally biased region" description="Basic and acidic residues" evidence="1">
    <location>
        <begin position="1946"/>
        <end position="1975"/>
    </location>
</feature>
<protein>
    <submittedName>
        <fullName evidence="3">Uncharacterized protein</fullName>
    </submittedName>
</protein>
<feature type="region of interest" description="Disordered" evidence="1">
    <location>
        <begin position="2245"/>
        <end position="2278"/>
    </location>
</feature>
<evidence type="ECO:0000313" key="4">
    <source>
        <dbReference type="Proteomes" id="UP000887568"/>
    </source>
</evidence>
<feature type="compositionally biased region" description="Low complexity" evidence="1">
    <location>
        <begin position="2268"/>
        <end position="2278"/>
    </location>
</feature>
<feature type="compositionally biased region" description="Polar residues" evidence="1">
    <location>
        <begin position="546"/>
        <end position="558"/>
    </location>
</feature>
<feature type="transmembrane region" description="Helical" evidence="2">
    <location>
        <begin position="465"/>
        <end position="488"/>
    </location>
</feature>
<dbReference type="OMA" id="SENDEMT"/>
<feature type="compositionally biased region" description="Acidic residues" evidence="1">
    <location>
        <begin position="581"/>
        <end position="591"/>
    </location>
</feature>
<keyword evidence="4" id="KW-1185">Reference proteome</keyword>
<feature type="transmembrane region" description="Helical" evidence="2">
    <location>
        <begin position="371"/>
        <end position="397"/>
    </location>
</feature>
<feature type="region of interest" description="Disordered" evidence="1">
    <location>
        <begin position="1690"/>
        <end position="1857"/>
    </location>
</feature>
<feature type="compositionally biased region" description="Low complexity" evidence="1">
    <location>
        <begin position="2017"/>
        <end position="2032"/>
    </location>
</feature>
<feature type="region of interest" description="Disordered" evidence="1">
    <location>
        <begin position="792"/>
        <end position="836"/>
    </location>
</feature>
<feature type="compositionally biased region" description="Low complexity" evidence="1">
    <location>
        <begin position="1928"/>
        <end position="1942"/>
    </location>
</feature>
<feature type="compositionally biased region" description="Basic and acidic residues" evidence="1">
    <location>
        <begin position="1917"/>
        <end position="1927"/>
    </location>
</feature>
<feature type="compositionally biased region" description="Basic and acidic residues" evidence="1">
    <location>
        <begin position="2106"/>
        <end position="2127"/>
    </location>
</feature>
<reference evidence="3" key="1">
    <citation type="submission" date="2022-11" db="UniProtKB">
        <authorList>
            <consortium name="EnsemblMetazoa"/>
        </authorList>
    </citation>
    <scope>IDENTIFICATION</scope>
</reference>
<feature type="compositionally biased region" description="Polar residues" evidence="1">
    <location>
        <begin position="1797"/>
        <end position="1811"/>
    </location>
</feature>
<feature type="compositionally biased region" description="Polar residues" evidence="1">
    <location>
        <begin position="731"/>
        <end position="743"/>
    </location>
</feature>
<feature type="compositionally biased region" description="Polar residues" evidence="1">
    <location>
        <begin position="1835"/>
        <end position="1857"/>
    </location>
</feature>
<keyword evidence="2" id="KW-0472">Membrane</keyword>
<dbReference type="GeneID" id="119743765"/>
<feature type="compositionally biased region" description="Low complexity" evidence="1">
    <location>
        <begin position="2128"/>
        <end position="2137"/>
    </location>
</feature>
<feature type="region of interest" description="Disordered" evidence="1">
    <location>
        <begin position="1886"/>
        <end position="2040"/>
    </location>
</feature>
<feature type="compositionally biased region" description="Low complexity" evidence="1">
    <location>
        <begin position="1744"/>
        <end position="1759"/>
    </location>
</feature>
<feature type="region of interest" description="Disordered" evidence="1">
    <location>
        <begin position="546"/>
        <end position="591"/>
    </location>
</feature>
<name>A0A914BI72_PATMI</name>
<keyword evidence="2" id="KW-0812">Transmembrane</keyword>
<feature type="compositionally biased region" description="Acidic residues" evidence="1">
    <location>
        <begin position="1976"/>
        <end position="1986"/>
    </location>
</feature>
<feature type="region of interest" description="Disordered" evidence="1">
    <location>
        <begin position="2056"/>
        <end position="2078"/>
    </location>
</feature>
<organism evidence="3 4">
    <name type="scientific">Patiria miniata</name>
    <name type="common">Bat star</name>
    <name type="synonym">Asterina miniata</name>
    <dbReference type="NCBI Taxonomy" id="46514"/>
    <lineage>
        <taxon>Eukaryota</taxon>
        <taxon>Metazoa</taxon>
        <taxon>Echinodermata</taxon>
        <taxon>Eleutherozoa</taxon>
        <taxon>Asterozoa</taxon>
        <taxon>Asteroidea</taxon>
        <taxon>Valvatacea</taxon>
        <taxon>Valvatida</taxon>
        <taxon>Asterinidae</taxon>
        <taxon>Patiria</taxon>
    </lineage>
</organism>
<keyword evidence="2" id="KW-1133">Transmembrane helix</keyword>
<feature type="compositionally biased region" description="Pro residues" evidence="1">
    <location>
        <begin position="747"/>
        <end position="772"/>
    </location>
</feature>
<evidence type="ECO:0000256" key="1">
    <source>
        <dbReference type="SAM" id="MobiDB-lite"/>
    </source>
</evidence>
<evidence type="ECO:0000313" key="3">
    <source>
        <dbReference type="EnsemblMetazoa" id="XP_038075983.1"/>
    </source>
</evidence>
<feature type="compositionally biased region" description="Polar residues" evidence="1">
    <location>
        <begin position="1221"/>
        <end position="1241"/>
    </location>
</feature>
<dbReference type="OrthoDB" id="10660881at2759"/>
<sequence length="2405" mass="266246">MTVGLLTGLMTSEVLEIPPSTPTYQATGMPDLRLETATGKTLISPASSEDHLALPSPGLPPTSRPLIPLEFFPAGIDNLSQVHWRELSSDDTCCEVASSPAANLETSMPADLVPGCFPKTRPSLTVDLSTDHHMTASSSISLPPVWITPDPMGGSPVEPNQVSEGVSTFVDDNCANVTRIPDELVCSSKPCPTIGVYPGSCLGTTSAPNEPILSDGAPAENHLTSWKFALHPSSSCEWKTSPFQPEVPSAEPGIGSPLINITTKQTCGLLRGTVQTVTFSNRNVAMSWIAERGQRAFNILSHVSMMSSFLGFLLLLFQLLQKGHRFQSRKTPRPHHCANSQRFHLADFPVQLMNRLWGKMRATILPIRTTLLLLVLPVIFLPTAGVSVLAWIVLLLWDATGSRYPTITSSGIITGLKNQLVNFVPSPLRSCCFRSRLPWSHHIGALQVLVGLWFLVHLMEPHRLITANLAVTSCFLIIAYYIGIWILFQNKMRTQITLKKTDAPSSFTSAIVVNENPNQTDTVTKQALSAQHHHCCDIHESNFLPESSYPNRNNSNNVRGKKSQGRRYRGHSVGHRHGNEEEVDMETDETDWEEDMETDMDAREDKVMEVHYDDTGSMEIDDVDVANMEVDYDDCDAAEIAMEIDDEDDMVMDVDLRKEEIMDWEELLRIRGGWDSTGFEIEPDHIFIRQPMYKTWSCVDVKTEPMDWEENITKAGWKWLNFSFRLSENTSQAPAASPLTASNTPHSLPPDTTPPTTPPTPPPPPPPSPLPPLVNGTPSHYQSLTAVDVNGSLTSAGDCRQSDRNLQTPGLNPGGPNALGDHTGSTQKGPRKRRARLARRATHTILRVVIQHRRKRCRRGSHKRRLELRHLASWCGLTTREAARARRGEKVSGGITLARLRIRQDHETSKLIKAFTKLRRTDCDIKSSSDAQLTSSALDETRNIRTAQSVPECSVMEKPQRELSMKLNSIQPASTGNVLEENTPEANELDPLQRCLALLNLVITSSQPQDVIGDAIEQQRSEPLINEVKLASINLHKSQKTSPATEKVLENVKKEASEFVGPHRCLTLTDVSINLSEPQTTSYDIIQHVESDEARQLFAGNLTIDDVNQEEKHQCSTTTDILMKRSLPRFTDDGNANQHVDSDILISGLHQPAEKATDHDEDNVDKIVSLHRCAASIDVSIKPRTPEATSNEVINQHDKEKMSEQKLVSPTQLPDNEKQNSFEGQASSSLMQSARDTNSGFGQARFPTRQIDPIVSLISLFIRLNFIDSEMASDVELPSRGLEKTAGDEMSRVEPEAEEMLSSHPNMNQSQPPCPHNDFRIDVDTLLGPQRCLKSTDISITQTGSLAANDDTVNHCNINDVSQPDPQVACTEDPTVSVAATDDDEPKVETYGAGITSLDEPQCGQQHEDNQGATQSHINGANMHKIQNNTMPTEALLPNDQDVQQITTGELASQHAVVNGLSVSDRTVPLQPAESNVTELSCQALSAAGGGELDNNTSEDDALISLVQGWSLTESDMPAMRGRNLDDDRALITTQKTFVGRQPNQHLTLSEPLINASLIHPDLMICDATERTDLPSANELPDQMGSMEVSDNFEPMVTNQGVAMPQQEPNADQPINNATSSRVSALKLTLKTTRRTSNTIEQIRTRCRRMAVERARRQRFEARGIEGNDDESADDEGNLCLVNQMDAMTIRQPGSSDSTPTPPTPQSDIQVQEQAEIIPGGASPSLPGVDEVQETAESEKEENTLGNTIPTTTTGSATTKQSSEQEIPLEETVSSSAEDGAHTCIPARPLSTIVGPLTNQDRPAEETTNQFADEEAIQLTELNSNGKGSNDESDITSSVRASPENISSEQVSSKQLETLQVEGMRAVQEERIERELSQGQLMAQLNSNGKGVKVPRQETTFRYVRPSRRASFTVGPQRDDEGTDPRSEGSSGTSQSLRSQSQIGLRIEKTRERRRLQAAERAREARFKNFNRDIDIDSESDDEVEGDGTPLEDGNNRCTFDTQMNEASSTEDVSVQEEVSSTDLSSDSTESTESSEEDIGLAIKEARIVTQLQRLEVDKDNNSKPNNDNGQPQTGLPGFKASAKELLLKYSRPAKATLTFRVPRPSRVENDRSHSRDRGKESQDIDHSSSSALSSRLTRSRQRRRQEALERARLARFRARGIELEDDDDDEMLRRDSENISLTQRRIEEQAQERQIIQVDGELETQATSENDEMTMSDMNDERTVREMKPALPKKGILKRRTYPDIPSVPEHTNNQDHANTEPHEPCNGASSNNNATTNAGTLLRQLNNLVVGTSVQSKAKQVKLNLELMPQLNSNNKGRVVPPKAEITFRYVRPKKTVRFHMTAQTEAGVRYGENAGRDRPSLSLSRYGTEEARKRRRELFFLRAKEARFRNRCMDVSDIDHDQ</sequence>
<feature type="compositionally biased region" description="Polar residues" evidence="1">
    <location>
        <begin position="1996"/>
        <end position="2013"/>
    </location>
</feature>
<feature type="compositionally biased region" description="Low complexity" evidence="1">
    <location>
        <begin position="809"/>
        <end position="820"/>
    </location>
</feature>
<dbReference type="EnsemblMetazoa" id="XM_038220055.1">
    <property type="protein sequence ID" value="XP_038075983.1"/>
    <property type="gene ID" value="LOC119743765"/>
</dbReference>
<accession>A0A914BI72</accession>
<proteinExistence type="predicted"/>
<dbReference type="Proteomes" id="UP000887568">
    <property type="component" value="Unplaced"/>
</dbReference>
<feature type="region of interest" description="Disordered" evidence="1">
    <location>
        <begin position="2098"/>
        <end position="2145"/>
    </location>
</feature>
<feature type="region of interest" description="Disordered" evidence="1">
    <location>
        <begin position="731"/>
        <end position="780"/>
    </location>
</feature>
<feature type="transmembrane region" description="Helical" evidence="2">
    <location>
        <begin position="299"/>
        <end position="320"/>
    </location>
</feature>